<dbReference type="GO" id="GO:0005952">
    <property type="term" value="C:cAMP-dependent protein kinase complex"/>
    <property type="evidence" value="ECO:0007669"/>
    <property type="project" value="InterPro"/>
</dbReference>
<dbReference type="Gene3D" id="2.60.120.10">
    <property type="entry name" value="Jelly Rolls"/>
    <property type="match status" value="1"/>
</dbReference>
<proteinExistence type="predicted"/>
<name>A0A2W2BAZ0_9HYPH</name>
<dbReference type="RefSeq" id="WP_111197631.1">
    <property type="nucleotide sequence ID" value="NZ_QKVK01000003.1"/>
</dbReference>
<keyword evidence="3" id="KW-1185">Reference proteome</keyword>
<sequence>MSVRADVETLRSIPIFSECDAVHLQLLAFSAARQSFAAGEFIIRQGNRGTAAFLILSGEARLSSTEAGPLGSAGEGALLGEIAMIGERPYSVTATAVETVSTARIDRELFMRVAREFPEFGTAVFNVLARRLDHVMGDLDAARQQFEKARSFKSI</sequence>
<dbReference type="InterPro" id="IPR000595">
    <property type="entry name" value="cNMP-bd_dom"/>
</dbReference>
<dbReference type="PROSITE" id="PS50042">
    <property type="entry name" value="CNMP_BINDING_3"/>
    <property type="match status" value="1"/>
</dbReference>
<dbReference type="InterPro" id="IPR050503">
    <property type="entry name" value="cAMP-dep_PK_reg_su-like"/>
</dbReference>
<dbReference type="InterPro" id="IPR014710">
    <property type="entry name" value="RmlC-like_jellyroll"/>
</dbReference>
<dbReference type="AlphaFoldDB" id="A0A2W2BAZ0"/>
<feature type="domain" description="Cyclic nucleotide-binding" evidence="1">
    <location>
        <begin position="15"/>
        <end position="131"/>
    </location>
</feature>
<protein>
    <submittedName>
        <fullName evidence="2">Cyclic nucleotide-binding protein</fullName>
    </submittedName>
</protein>
<comment type="caution">
    <text evidence="2">The sequence shown here is derived from an EMBL/GenBank/DDBJ whole genome shotgun (WGS) entry which is preliminary data.</text>
</comment>
<evidence type="ECO:0000259" key="1">
    <source>
        <dbReference type="PROSITE" id="PS50042"/>
    </source>
</evidence>
<dbReference type="SUPFAM" id="SSF51206">
    <property type="entry name" value="cAMP-binding domain-like"/>
    <property type="match status" value="1"/>
</dbReference>
<reference evidence="3" key="1">
    <citation type="submission" date="2018-06" db="EMBL/GenBank/DDBJ databases">
        <title>Aestuariibacter litoralis strain KCTC 52945T.</title>
        <authorList>
            <person name="Li X."/>
            <person name="Salam N."/>
            <person name="Li J.-L."/>
            <person name="Chen Y.-M."/>
            <person name="Yang Z.-W."/>
            <person name="Zhang L.-Y."/>
            <person name="Han M.-X."/>
            <person name="Xiao M."/>
            <person name="Li W.-J."/>
        </authorList>
    </citation>
    <scope>NUCLEOTIDE SEQUENCE [LARGE SCALE GENOMIC DNA]</scope>
    <source>
        <strain evidence="3">KCTC 52945</strain>
    </source>
</reference>
<dbReference type="InterPro" id="IPR018490">
    <property type="entry name" value="cNMP-bd_dom_sf"/>
</dbReference>
<evidence type="ECO:0000313" key="3">
    <source>
        <dbReference type="Proteomes" id="UP000248795"/>
    </source>
</evidence>
<dbReference type="PANTHER" id="PTHR11635">
    <property type="entry name" value="CAMP-DEPENDENT PROTEIN KINASE REGULATORY CHAIN"/>
    <property type="match status" value="1"/>
</dbReference>
<organism evidence="2 3">
    <name type="scientific">Aestuariivirga litoralis</name>
    <dbReference type="NCBI Taxonomy" id="2650924"/>
    <lineage>
        <taxon>Bacteria</taxon>
        <taxon>Pseudomonadati</taxon>
        <taxon>Pseudomonadota</taxon>
        <taxon>Alphaproteobacteria</taxon>
        <taxon>Hyphomicrobiales</taxon>
        <taxon>Aestuariivirgaceae</taxon>
        <taxon>Aestuariivirga</taxon>
    </lineage>
</organism>
<gene>
    <name evidence="2" type="ORF">DK847_08165</name>
</gene>
<dbReference type="CDD" id="cd00038">
    <property type="entry name" value="CAP_ED"/>
    <property type="match status" value="1"/>
</dbReference>
<dbReference type="SMART" id="SM00100">
    <property type="entry name" value="cNMP"/>
    <property type="match status" value="1"/>
</dbReference>
<dbReference type="Proteomes" id="UP000248795">
    <property type="component" value="Unassembled WGS sequence"/>
</dbReference>
<dbReference type="EMBL" id="QKVK01000003">
    <property type="protein sequence ID" value="PZF77288.1"/>
    <property type="molecule type" value="Genomic_DNA"/>
</dbReference>
<dbReference type="PANTHER" id="PTHR11635:SF152">
    <property type="entry name" value="CAMP-DEPENDENT PROTEIN KINASE TYPE I REGULATORY SUBUNIT-RELATED"/>
    <property type="match status" value="1"/>
</dbReference>
<evidence type="ECO:0000313" key="2">
    <source>
        <dbReference type="EMBL" id="PZF77288.1"/>
    </source>
</evidence>
<dbReference type="Pfam" id="PF00027">
    <property type="entry name" value="cNMP_binding"/>
    <property type="match status" value="1"/>
</dbReference>
<dbReference type="GO" id="GO:0005829">
    <property type="term" value="C:cytosol"/>
    <property type="evidence" value="ECO:0007669"/>
    <property type="project" value="TreeGrafter"/>
</dbReference>
<accession>A0A2W2BAZ0</accession>